<evidence type="ECO:0000256" key="1">
    <source>
        <dbReference type="ARBA" id="ARBA00007430"/>
    </source>
</evidence>
<dbReference type="InterPro" id="IPR003869">
    <property type="entry name" value="Polysac_CapD-like"/>
</dbReference>
<dbReference type="SUPFAM" id="SSF51735">
    <property type="entry name" value="NAD(P)-binding Rossmann-fold domains"/>
    <property type="match status" value="1"/>
</dbReference>
<dbReference type="InterPro" id="IPR036291">
    <property type="entry name" value="NAD(P)-bd_dom_sf"/>
</dbReference>
<dbReference type="InterPro" id="IPR051203">
    <property type="entry name" value="Polysaccharide_Synthase-Rel"/>
</dbReference>
<dbReference type="Proteomes" id="UP000428260">
    <property type="component" value="Chromosome"/>
</dbReference>
<dbReference type="PANTHER" id="PTHR43318">
    <property type="entry name" value="UDP-N-ACETYLGLUCOSAMINE 4,6-DEHYDRATASE"/>
    <property type="match status" value="1"/>
</dbReference>
<dbReference type="EMBL" id="CP046401">
    <property type="protein sequence ID" value="QGY46576.1"/>
    <property type="molecule type" value="Genomic_DNA"/>
</dbReference>
<gene>
    <name evidence="3" type="ORF">GM418_23820</name>
</gene>
<name>A0A6I6JU67_9BACT</name>
<sequence length="416" mass="47318">MLTNFNLTQFIKRHVTGRQQSLLKLDFEKYHNNLSKKINGKKVMVIGGAGTIGSFYIKAILKFNVVKLVVVDINENGLTELVRDLRSSTVYNIPEDFITYPVNFGDRVFEKLFKEHGPFHIVANFAAHKHVRSEKDIFSIEAMIENNVLRARKLLDLLLEFPPEHFFCVSTDKAANPVNVMGASKKLMEELIMSYSDKLPIKTARFANVAFSNGSLPLGFLDRLNKRQPWSCPLGIRRFFVSPEESGELCLMASIMGESGDIFFPKLDEEKDMIPFDKIALALLKELGLEPDICQTEEEAREKAASVRQFCEEPSNAATSPQSWPIYFFGSDTSGEKSFEEFYTEDEVLDNESFINLGVIKNSKKRSIEEIDSIFNQLEELFKKDHITKAEVVNILKSYLPNFAHIETGKGLDQKM</sequence>
<comment type="similarity">
    <text evidence="1">Belongs to the polysaccharide synthase family.</text>
</comment>
<proteinExistence type="inferred from homology"/>
<feature type="domain" description="Polysaccharide biosynthesis protein CapD-like" evidence="2">
    <location>
        <begin position="43"/>
        <end position="297"/>
    </location>
</feature>
<dbReference type="PANTHER" id="PTHR43318:SF1">
    <property type="entry name" value="POLYSACCHARIDE BIOSYNTHESIS PROTEIN EPSC-RELATED"/>
    <property type="match status" value="1"/>
</dbReference>
<dbReference type="RefSeq" id="WP_158869707.1">
    <property type="nucleotide sequence ID" value="NZ_CP046401.1"/>
</dbReference>
<dbReference type="KEGG" id="mcos:GM418_23820"/>
<reference evidence="3 4" key="1">
    <citation type="submission" date="2019-11" db="EMBL/GenBank/DDBJ databases">
        <authorList>
            <person name="Zheng R.K."/>
            <person name="Sun C.M."/>
        </authorList>
    </citation>
    <scope>NUCLEOTIDE SEQUENCE [LARGE SCALE GENOMIC DNA]</scope>
    <source>
        <strain evidence="3 4">WC007</strain>
    </source>
</reference>
<keyword evidence="4" id="KW-1185">Reference proteome</keyword>
<protein>
    <submittedName>
        <fullName evidence="3">NAD-dependent epimerase/dehydratase family protein</fullName>
    </submittedName>
</protein>
<evidence type="ECO:0000313" key="3">
    <source>
        <dbReference type="EMBL" id="QGY46576.1"/>
    </source>
</evidence>
<dbReference type="Pfam" id="PF02719">
    <property type="entry name" value="Polysacc_synt_2"/>
    <property type="match status" value="1"/>
</dbReference>
<dbReference type="AlphaFoldDB" id="A0A6I6JU67"/>
<organism evidence="3 4">
    <name type="scientific">Maribellus comscasis</name>
    <dbReference type="NCBI Taxonomy" id="2681766"/>
    <lineage>
        <taxon>Bacteria</taxon>
        <taxon>Pseudomonadati</taxon>
        <taxon>Bacteroidota</taxon>
        <taxon>Bacteroidia</taxon>
        <taxon>Marinilabiliales</taxon>
        <taxon>Prolixibacteraceae</taxon>
        <taxon>Maribellus</taxon>
    </lineage>
</organism>
<evidence type="ECO:0000259" key="2">
    <source>
        <dbReference type="Pfam" id="PF02719"/>
    </source>
</evidence>
<accession>A0A6I6JU67</accession>
<evidence type="ECO:0000313" key="4">
    <source>
        <dbReference type="Proteomes" id="UP000428260"/>
    </source>
</evidence>
<dbReference type="Gene3D" id="3.40.50.720">
    <property type="entry name" value="NAD(P)-binding Rossmann-like Domain"/>
    <property type="match status" value="2"/>
</dbReference>